<keyword evidence="1" id="KW-0812">Transmembrane</keyword>
<reference evidence="2" key="1">
    <citation type="submission" date="2020-12" db="EMBL/GenBank/DDBJ databases">
        <authorList>
            <person name="Iha C."/>
        </authorList>
    </citation>
    <scope>NUCLEOTIDE SEQUENCE</scope>
</reference>
<accession>A0A8S1JIT2</accession>
<feature type="transmembrane region" description="Helical" evidence="1">
    <location>
        <begin position="161"/>
        <end position="185"/>
    </location>
</feature>
<evidence type="ECO:0008006" key="4">
    <source>
        <dbReference type="Google" id="ProtNLM"/>
    </source>
</evidence>
<name>A0A8S1JIT2_9CHLO</name>
<keyword evidence="1" id="KW-0472">Membrane</keyword>
<dbReference type="EMBL" id="CAJHUC010003041">
    <property type="protein sequence ID" value="CAD7705167.1"/>
    <property type="molecule type" value="Genomic_DNA"/>
</dbReference>
<organism evidence="2 3">
    <name type="scientific">Ostreobium quekettii</name>
    <dbReference type="NCBI Taxonomy" id="121088"/>
    <lineage>
        <taxon>Eukaryota</taxon>
        <taxon>Viridiplantae</taxon>
        <taxon>Chlorophyta</taxon>
        <taxon>core chlorophytes</taxon>
        <taxon>Ulvophyceae</taxon>
        <taxon>TCBD clade</taxon>
        <taxon>Bryopsidales</taxon>
        <taxon>Ostreobineae</taxon>
        <taxon>Ostreobiaceae</taxon>
        <taxon>Ostreobium</taxon>
    </lineage>
</organism>
<evidence type="ECO:0000256" key="1">
    <source>
        <dbReference type="SAM" id="Phobius"/>
    </source>
</evidence>
<feature type="transmembrane region" description="Helical" evidence="1">
    <location>
        <begin position="125"/>
        <end position="154"/>
    </location>
</feature>
<evidence type="ECO:0000313" key="2">
    <source>
        <dbReference type="EMBL" id="CAD7705167.1"/>
    </source>
</evidence>
<dbReference type="Proteomes" id="UP000708148">
    <property type="component" value="Unassembled WGS sequence"/>
</dbReference>
<keyword evidence="1" id="KW-1133">Transmembrane helix</keyword>
<proteinExistence type="predicted"/>
<protein>
    <recommendedName>
        <fullName evidence="4">Oleosin</fullName>
    </recommendedName>
</protein>
<keyword evidence="3" id="KW-1185">Reference proteome</keyword>
<comment type="caution">
    <text evidence="2">The sequence shown here is derived from an EMBL/GenBank/DDBJ whole genome shotgun (WGS) entry which is preliminary data.</text>
</comment>
<gene>
    <name evidence="2" type="ORF">OSTQU699_LOCUS10522</name>
</gene>
<dbReference type="AlphaFoldDB" id="A0A8S1JIT2"/>
<evidence type="ECO:0000313" key="3">
    <source>
        <dbReference type="Proteomes" id="UP000708148"/>
    </source>
</evidence>
<feature type="transmembrane region" description="Helical" evidence="1">
    <location>
        <begin position="191"/>
        <end position="212"/>
    </location>
</feature>
<sequence>MARPCGCRLPGSAAQGAQFSRRFPLFRISANLRLRIPSAFPRPSSPIPSAKSSLASLRPGGDHCGEFFNQKMGNTGVVARGERRVVMGGMGTSVGPLGVVDEGLTVAIRLGEMRFRVSKSEVAKYLWPAMGLAVAGLLGALFIGPFVLAFLILAGAVLTSLSVVGAFMAAIFVMPVSIMFGLAALTTLGGLAFAAAATGLTVLAWFAMVSLAQNMELGRVTMKRGARASASTPGSDSLEEDEDWIMEIEERDREIAQELRDFDDRLSSTWRDRQL</sequence>